<proteinExistence type="predicted"/>
<evidence type="ECO:0000313" key="2">
    <source>
        <dbReference type="EMBL" id="CCC48131.1"/>
    </source>
</evidence>
<sequence length="660" mass="72702">RILEEQEAEALHNHQHANESRVGGGNAAHIGEYDVSEDLVANGDYFYAVSDHADEPEKAPGNTVPLQELLDKLQDLCVFLESPRHSGKPLKTLERLKAERSEALLLIFSRVSGAIVGKTITFNALVYTWSILLQNAEYLLEVLLTEVGSSGALTAAIQRAHQALSIVLREAKLYLSDDKACKSMTIQGWIELLDIITHPFTVRSEALEAKNDVKDFVRVQRTNSTAAGLSVDCVYDHTMRALTARMVECHTVKSGEEVLDPRHAYLLARVAVRWRGATFEESHIQRIASLVRGVSEGCLSALKSAVAPSSCHTARIALSRSTPRRTDSNAGAGGEYLSGAQPSPIPLDDCAPPNGVKEVPIAADDAAYLTQACLALLLAASSTFPATRKKLVEAYDTVALMLSFTPNYDLSVSDTVLLVCEVLDKFRGDDEFNTVERHLRILLLLSRLHFPTCSKQCSLSRLFRCMCNFSTPSMCGKDHTREWKRLRGHVMHHLLHTVRAEELQAYYNSHVQTKESWMEQLAFGAYRGSMPLSLWYSGCNALLSTAATFSPDCVRAMLILRARCKHPGSYHNVSIYRSCTDGLPGMEFESVQLVAKIVECASEKRCTAADLISNRATWDAVVHDLEEIIKGDTAALEVLRAAQGYVGARQVDGAKVITLM</sequence>
<dbReference type="VEuPathDB" id="TriTrypDB:TvY486_0503320"/>
<dbReference type="EMBL" id="HE573021">
    <property type="protein sequence ID" value="CCC48131.1"/>
    <property type="molecule type" value="Genomic_DNA"/>
</dbReference>
<organism evidence="2">
    <name type="scientific">Trypanosoma vivax (strain Y486)</name>
    <dbReference type="NCBI Taxonomy" id="1055687"/>
    <lineage>
        <taxon>Eukaryota</taxon>
        <taxon>Discoba</taxon>
        <taxon>Euglenozoa</taxon>
        <taxon>Kinetoplastea</taxon>
        <taxon>Metakinetoplastina</taxon>
        <taxon>Trypanosomatida</taxon>
        <taxon>Trypanosomatidae</taxon>
        <taxon>Trypanosoma</taxon>
        <taxon>Duttonella</taxon>
    </lineage>
</organism>
<accession>G0TW15</accession>
<evidence type="ECO:0000256" key="1">
    <source>
        <dbReference type="SAM" id="MobiDB-lite"/>
    </source>
</evidence>
<feature type="non-terminal residue" evidence="2">
    <location>
        <position position="1"/>
    </location>
</feature>
<dbReference type="AlphaFoldDB" id="G0TW15"/>
<protein>
    <submittedName>
        <fullName evidence="2">Uncharacterized protein</fullName>
    </submittedName>
</protein>
<name>G0TW15_TRYVY</name>
<reference evidence="2" key="1">
    <citation type="journal article" date="2012" name="Proc. Natl. Acad. Sci. U.S.A.">
        <title>Antigenic diversity is generated by distinct evolutionary mechanisms in African trypanosome species.</title>
        <authorList>
            <person name="Jackson A.P."/>
            <person name="Berry A."/>
            <person name="Aslett M."/>
            <person name="Allison H.C."/>
            <person name="Burton P."/>
            <person name="Vavrova-Anderson J."/>
            <person name="Brown R."/>
            <person name="Browne H."/>
            <person name="Corton N."/>
            <person name="Hauser H."/>
            <person name="Gamble J."/>
            <person name="Gilderthorp R."/>
            <person name="Marcello L."/>
            <person name="McQuillan J."/>
            <person name="Otto T.D."/>
            <person name="Quail M.A."/>
            <person name="Sanders M.J."/>
            <person name="van Tonder A."/>
            <person name="Ginger M.L."/>
            <person name="Field M.C."/>
            <person name="Barry J.D."/>
            <person name="Hertz-Fowler C."/>
            <person name="Berriman M."/>
        </authorList>
    </citation>
    <scope>NUCLEOTIDE SEQUENCE</scope>
    <source>
        <strain evidence="2">Y486</strain>
    </source>
</reference>
<gene>
    <name evidence="2" type="ORF">TVY486_0503320</name>
</gene>
<feature type="region of interest" description="Disordered" evidence="1">
    <location>
        <begin position="318"/>
        <end position="349"/>
    </location>
</feature>